<evidence type="ECO:0000256" key="2">
    <source>
        <dbReference type="ARBA" id="ARBA00023163"/>
    </source>
</evidence>
<keyword evidence="1" id="KW-0805">Transcription regulation</keyword>
<evidence type="ECO:0000313" key="8">
    <source>
        <dbReference type="Proteomes" id="UP000515146"/>
    </source>
</evidence>
<dbReference type="InterPro" id="IPR038704">
    <property type="entry name" value="YEAST_sf"/>
</dbReference>
<dbReference type="GO" id="GO:0005634">
    <property type="term" value="C:nucleus"/>
    <property type="evidence" value="ECO:0007669"/>
    <property type="project" value="UniProtKB-SubCell"/>
</dbReference>
<dbReference type="RefSeq" id="XP_027203015.1">
    <property type="nucleotide sequence ID" value="XM_027347214.1"/>
</dbReference>
<keyword evidence="5" id="KW-0175">Coiled coil</keyword>
<dbReference type="CDD" id="cd16909">
    <property type="entry name" value="YEATS_GAS41_like"/>
    <property type="match status" value="1"/>
</dbReference>
<dbReference type="KEGG" id="dpte:113796919"/>
<dbReference type="Proteomes" id="UP000515146">
    <property type="component" value="Unplaced"/>
</dbReference>
<feature type="domain" description="YEATS" evidence="7">
    <location>
        <begin position="69"/>
        <end position="218"/>
    </location>
</feature>
<feature type="region of interest" description="Disordered" evidence="6">
    <location>
        <begin position="44"/>
        <end position="67"/>
    </location>
</feature>
<proteinExistence type="predicted"/>
<dbReference type="InterPro" id="IPR055129">
    <property type="entry name" value="YEATS_dom"/>
</dbReference>
<dbReference type="PROSITE" id="PS51037">
    <property type="entry name" value="YEATS"/>
    <property type="match status" value="1"/>
</dbReference>
<evidence type="ECO:0000256" key="3">
    <source>
        <dbReference type="ARBA" id="ARBA00023242"/>
    </source>
</evidence>
<accession>A0A6P6YCL2</accession>
<evidence type="ECO:0000256" key="6">
    <source>
        <dbReference type="SAM" id="MobiDB-lite"/>
    </source>
</evidence>
<organism evidence="8 9">
    <name type="scientific">Dermatophagoides pteronyssinus</name>
    <name type="common">European house dust mite</name>
    <dbReference type="NCBI Taxonomy" id="6956"/>
    <lineage>
        <taxon>Eukaryota</taxon>
        <taxon>Metazoa</taxon>
        <taxon>Ecdysozoa</taxon>
        <taxon>Arthropoda</taxon>
        <taxon>Chelicerata</taxon>
        <taxon>Arachnida</taxon>
        <taxon>Acari</taxon>
        <taxon>Acariformes</taxon>
        <taxon>Sarcoptiformes</taxon>
        <taxon>Astigmata</taxon>
        <taxon>Psoroptidia</taxon>
        <taxon>Analgoidea</taxon>
        <taxon>Pyroglyphidae</taxon>
        <taxon>Dermatophagoidinae</taxon>
        <taxon>Dermatophagoides</taxon>
    </lineage>
</organism>
<dbReference type="OrthoDB" id="16041at2759"/>
<dbReference type="PANTHER" id="PTHR47573:SF1">
    <property type="entry name" value="PROTEIN AF-9 HOMOLOG"/>
    <property type="match status" value="1"/>
</dbReference>
<evidence type="ECO:0000259" key="7">
    <source>
        <dbReference type="PROSITE" id="PS51037"/>
    </source>
</evidence>
<dbReference type="GO" id="GO:0006355">
    <property type="term" value="P:regulation of DNA-templated transcription"/>
    <property type="evidence" value="ECO:0007669"/>
    <property type="project" value="InterPro"/>
</dbReference>
<evidence type="ECO:0000256" key="4">
    <source>
        <dbReference type="PROSITE-ProRule" id="PRU00376"/>
    </source>
</evidence>
<dbReference type="PANTHER" id="PTHR47573">
    <property type="entry name" value="PROTEIN AF-9 HOMOLOG"/>
    <property type="match status" value="1"/>
</dbReference>
<reference evidence="9" key="1">
    <citation type="submission" date="2025-08" db="UniProtKB">
        <authorList>
            <consortium name="RefSeq"/>
        </authorList>
    </citation>
    <scope>IDENTIFICATION</scope>
    <source>
        <strain evidence="9">Airmid</strain>
    </source>
</reference>
<dbReference type="AlphaFoldDB" id="A0A6P6YCL2"/>
<name>A0A6P6YCL2_DERPT</name>
<protein>
    <submittedName>
        <fullName evidence="9">YEATS domain-containing protein 4-like</fullName>
    </submittedName>
</protein>
<keyword evidence="2" id="KW-0804">Transcription</keyword>
<keyword evidence="3 4" id="KW-0539">Nucleus</keyword>
<evidence type="ECO:0000313" key="9">
    <source>
        <dbReference type="RefSeq" id="XP_027203015.1"/>
    </source>
</evidence>
<dbReference type="Gene3D" id="2.60.40.1970">
    <property type="entry name" value="YEATS domain"/>
    <property type="match status" value="1"/>
</dbReference>
<dbReference type="InParanoid" id="A0A6P6YCL2"/>
<dbReference type="InterPro" id="IPR005033">
    <property type="entry name" value="YEATS"/>
</dbReference>
<evidence type="ECO:0000256" key="5">
    <source>
        <dbReference type="SAM" id="Coils"/>
    </source>
</evidence>
<dbReference type="FunCoup" id="A0A6P6YCL2">
    <property type="interactions" value="1049"/>
</dbReference>
<dbReference type="OMA" id="VKPYHNE"/>
<gene>
    <name evidence="9" type="primary">LOC113796919</name>
</gene>
<sequence>MSSVYSLLINEVIIRMVNTFDSVLDLVLLSLISLFDYRDKTKMTNESKSSTNNIQQQQQQQEHEDFGPRVKGVTIAKPIVYGNVARYFGHKRDDGHTHEWKIYLRFYNNEDPSGYIKKVHFKLHDSYPNSLRVCEEPPYEVDETGWGEFGVAIRIYFKDPNERPLNLFHVLKLFKIEPGAAPDGGPMPVFTDYLVSEFYDEIVFSDPSRTMLRLLKSAQQLPPSIATRSETDFEKKKSETLQSLISAKNRLGSEIDDLKRRIQVTKDEIVKYQSNVI</sequence>
<keyword evidence="8" id="KW-1185">Reference proteome</keyword>
<feature type="coiled-coil region" evidence="5">
    <location>
        <begin position="241"/>
        <end position="275"/>
    </location>
</feature>
<evidence type="ECO:0000256" key="1">
    <source>
        <dbReference type="ARBA" id="ARBA00023015"/>
    </source>
</evidence>
<dbReference type="Pfam" id="PF03366">
    <property type="entry name" value="YEATS"/>
    <property type="match status" value="1"/>
</dbReference>
<comment type="subcellular location">
    <subcellularLocation>
        <location evidence="4">Nucleus</location>
    </subcellularLocation>
</comment>